<dbReference type="Proteomes" id="UP001481413">
    <property type="component" value="Unassembled WGS sequence"/>
</dbReference>
<evidence type="ECO:0000313" key="3">
    <source>
        <dbReference type="EMBL" id="GAA6146358.1"/>
    </source>
</evidence>
<keyword evidence="4" id="KW-1185">Reference proteome</keyword>
<dbReference type="SUPFAM" id="SSF160935">
    <property type="entry name" value="VPA0735-like"/>
    <property type="match status" value="1"/>
</dbReference>
<accession>A0ABQ0A1T7</accession>
<dbReference type="InterPro" id="IPR037049">
    <property type="entry name" value="DUF1214_C_sf"/>
</dbReference>
<feature type="domain" description="DUF1214" evidence="1">
    <location>
        <begin position="362"/>
        <end position="474"/>
    </location>
</feature>
<protein>
    <submittedName>
        <fullName evidence="3">DUF1254 domain-containing protein</fullName>
    </submittedName>
</protein>
<dbReference type="Gene3D" id="2.60.120.600">
    <property type="entry name" value="Domain of unknown function DUF1214, C-terminal domain"/>
    <property type="match status" value="1"/>
</dbReference>
<dbReference type="RefSeq" id="WP_353295579.1">
    <property type="nucleotide sequence ID" value="NZ_BAABWH010000007.1"/>
</dbReference>
<name>A0ABQ0A1T7_9GAMM</name>
<evidence type="ECO:0000259" key="1">
    <source>
        <dbReference type="Pfam" id="PF06742"/>
    </source>
</evidence>
<reference evidence="3 4" key="1">
    <citation type="submission" date="2024-04" db="EMBL/GenBank/DDBJ databases">
        <title>Draft genome sequence of Thalassolituus maritimus NBRC 116585.</title>
        <authorList>
            <person name="Miyakawa T."/>
            <person name="Kusuya Y."/>
            <person name="Miura T."/>
        </authorList>
    </citation>
    <scope>NUCLEOTIDE SEQUENCE [LARGE SCALE GENOMIC DNA]</scope>
    <source>
        <strain evidence="3 4">5NW40-0001</strain>
    </source>
</reference>
<dbReference type="Gene3D" id="2.60.40.1610">
    <property type="entry name" value="Domain of unknown function DUF1254"/>
    <property type="match status" value="1"/>
</dbReference>
<evidence type="ECO:0000313" key="4">
    <source>
        <dbReference type="Proteomes" id="UP001481413"/>
    </source>
</evidence>
<dbReference type="Pfam" id="PF06863">
    <property type="entry name" value="DUF1254"/>
    <property type="match status" value="1"/>
</dbReference>
<dbReference type="InterPro" id="IPR037050">
    <property type="entry name" value="DUF1254_sf"/>
</dbReference>
<gene>
    <name evidence="3" type="ORF">NBRC116585_24760</name>
</gene>
<dbReference type="PANTHER" id="PTHR36509:SF2">
    <property type="entry name" value="BLL3101 PROTEIN"/>
    <property type="match status" value="1"/>
</dbReference>
<comment type="caution">
    <text evidence="3">The sequence shown here is derived from an EMBL/GenBank/DDBJ whole genome shotgun (WGS) entry which is preliminary data.</text>
</comment>
<dbReference type="PANTHER" id="PTHR36509">
    <property type="entry name" value="BLL3101 PROTEIN"/>
    <property type="match status" value="1"/>
</dbReference>
<feature type="domain" description="DUF1254" evidence="2">
    <location>
        <begin position="90"/>
        <end position="220"/>
    </location>
</feature>
<dbReference type="Pfam" id="PF06742">
    <property type="entry name" value="DUF1214"/>
    <property type="match status" value="1"/>
</dbReference>
<dbReference type="EMBL" id="BAABWH010000007">
    <property type="protein sequence ID" value="GAA6146358.1"/>
    <property type="molecule type" value="Genomic_DNA"/>
</dbReference>
<dbReference type="InterPro" id="IPR010621">
    <property type="entry name" value="DUF1214"/>
</dbReference>
<organism evidence="3 4">
    <name type="scientific">Thalassolituus maritimus</name>
    <dbReference type="NCBI Taxonomy" id="484498"/>
    <lineage>
        <taxon>Bacteria</taxon>
        <taxon>Pseudomonadati</taxon>
        <taxon>Pseudomonadota</taxon>
        <taxon>Gammaproteobacteria</taxon>
        <taxon>Oceanospirillales</taxon>
        <taxon>Oceanospirillaceae</taxon>
        <taxon>Thalassolituus</taxon>
    </lineage>
</organism>
<proteinExistence type="predicted"/>
<evidence type="ECO:0000259" key="2">
    <source>
        <dbReference type="Pfam" id="PF06863"/>
    </source>
</evidence>
<sequence>MNTLYSDKRPVSLTSAALHVMNALIFLLAGLSPATIYANQSIALTSAANTATTTAIAAEGYIYGFPIVLMDETRKGMTGPLRSCTFGTDINTFKHVLDLPDPEFKAVVRPNVDTLYSSAMLDLSEGPLVMTLPDVPDHYVLMAFMDAWSNNFAGIDTTGENTLAGEYLITGPDWRGRIPRGMTQIAAPTNLVWIIGRTELLSPDDIYTVNQIQASYELNPYDPRVRASYGNQADCLEDSEKQPPIDIVLSMSGETFFSRLSELMIENPPPRDQRTMEVLLASVNTGRFADGDVEDLSRIQKRQLDAGIRLAQGSLDTAKQFLGLSGWGPNPRLVPLGEYGKRYFIRAMVAQIGFGANKNEYAVYQNAERDSLRRNMNGQYDYTLTFKADDMPDVGAFWSITAYGDDGFLKYNEHAATLGIERYALSTNTPLERDENGDITLYISSQPPQGVPLNNWLPVPNEDFQLTLRFYDPGEEILSGTWKVPDVVRTN</sequence>
<dbReference type="InterPro" id="IPR010679">
    <property type="entry name" value="DUF1254"/>
</dbReference>